<protein>
    <submittedName>
        <fullName evidence="3">DUF4230 domain-containing protein</fullName>
    </submittedName>
</protein>
<organism evidence="3 4">
    <name type="scientific">Sphingomonas baiyangensis</name>
    <dbReference type="NCBI Taxonomy" id="2572576"/>
    <lineage>
        <taxon>Bacteria</taxon>
        <taxon>Pseudomonadati</taxon>
        <taxon>Pseudomonadota</taxon>
        <taxon>Alphaproteobacteria</taxon>
        <taxon>Sphingomonadales</taxon>
        <taxon>Sphingomonadaceae</taxon>
        <taxon>Sphingomonas</taxon>
    </lineage>
</organism>
<dbReference type="OrthoDB" id="7558887at2"/>
<keyword evidence="2" id="KW-0472">Membrane</keyword>
<reference evidence="3 4" key="1">
    <citation type="submission" date="2019-04" db="EMBL/GenBank/DDBJ databases">
        <authorList>
            <person name="Yang Y."/>
            <person name="Wei D."/>
        </authorList>
    </citation>
    <scope>NUCLEOTIDE SEQUENCE [LARGE SCALE GENOMIC DNA]</scope>
    <source>
        <strain evidence="3 4">L-1-4w-11</strain>
    </source>
</reference>
<evidence type="ECO:0000313" key="4">
    <source>
        <dbReference type="Proteomes" id="UP000309138"/>
    </source>
</evidence>
<comment type="caution">
    <text evidence="3">The sequence shown here is derived from an EMBL/GenBank/DDBJ whole genome shotgun (WGS) entry which is preliminary data.</text>
</comment>
<proteinExistence type="predicted"/>
<dbReference type="RefSeq" id="WP_136942665.1">
    <property type="nucleotide sequence ID" value="NZ_SWKR01000002.1"/>
</dbReference>
<dbReference type="Proteomes" id="UP000309138">
    <property type="component" value="Unassembled WGS sequence"/>
</dbReference>
<sequence>MARRIGNRRIDTPALRALIAAAALAVIALVGWLAYERYREQYQVTPADPTQPDGPAVTQIVTARLAGLASLKVAELSGTVQSRATDVRGFGMLKSEQLVKMPYSVDYFVDVSRIGPGDVQWSAETRTLVVDAPDVMVARPNVRVGDQTLAQTTGLIVTREASEQLARRVAANAQGAARREAMSPERVAQAREHGREAVGALMATPLAALGYGDARVLVTFPGDPGRRSGERWDVSKSPAQAIKDARAARRP</sequence>
<evidence type="ECO:0000256" key="1">
    <source>
        <dbReference type="SAM" id="MobiDB-lite"/>
    </source>
</evidence>
<feature type="compositionally biased region" description="Basic and acidic residues" evidence="1">
    <location>
        <begin position="224"/>
        <end position="234"/>
    </location>
</feature>
<dbReference type="EMBL" id="SWKR01000002">
    <property type="protein sequence ID" value="TKD50722.1"/>
    <property type="molecule type" value="Genomic_DNA"/>
</dbReference>
<keyword evidence="2" id="KW-0812">Transmembrane</keyword>
<dbReference type="InterPro" id="IPR025324">
    <property type="entry name" value="DUF4230"/>
</dbReference>
<dbReference type="AlphaFoldDB" id="A0A4U1L288"/>
<feature type="transmembrane region" description="Helical" evidence="2">
    <location>
        <begin position="14"/>
        <end position="35"/>
    </location>
</feature>
<dbReference type="Pfam" id="PF14014">
    <property type="entry name" value="DUF4230"/>
    <property type="match status" value="1"/>
</dbReference>
<evidence type="ECO:0000313" key="3">
    <source>
        <dbReference type="EMBL" id="TKD50722.1"/>
    </source>
</evidence>
<keyword evidence="2" id="KW-1133">Transmembrane helix</keyword>
<evidence type="ECO:0000256" key="2">
    <source>
        <dbReference type="SAM" id="Phobius"/>
    </source>
</evidence>
<name>A0A4U1L288_9SPHN</name>
<accession>A0A4U1L288</accession>
<feature type="region of interest" description="Disordered" evidence="1">
    <location>
        <begin position="222"/>
        <end position="251"/>
    </location>
</feature>
<keyword evidence="4" id="KW-1185">Reference proteome</keyword>
<gene>
    <name evidence="3" type="ORF">FBR43_08035</name>
</gene>